<feature type="region of interest" description="Disordered" evidence="1">
    <location>
        <begin position="187"/>
        <end position="209"/>
    </location>
</feature>
<name>A0A7S1KN09_9EUKA</name>
<reference evidence="2" key="1">
    <citation type="submission" date="2021-01" db="EMBL/GenBank/DDBJ databases">
        <authorList>
            <person name="Corre E."/>
            <person name="Pelletier E."/>
            <person name="Niang G."/>
            <person name="Scheremetjew M."/>
            <person name="Finn R."/>
            <person name="Kale V."/>
            <person name="Holt S."/>
            <person name="Cochrane G."/>
            <person name="Meng A."/>
            <person name="Brown T."/>
            <person name="Cohen L."/>
        </authorList>
    </citation>
    <scope>NUCLEOTIDE SEQUENCE</scope>
    <source>
        <strain evidence="2">WS</strain>
    </source>
</reference>
<protein>
    <submittedName>
        <fullName evidence="2">Uncharacterized protein</fullName>
    </submittedName>
</protein>
<sequence>MTLHPQHLSSPTTPHNLIQNFHPYFLPWSHIFSFILEDDDSSEGSRTDMHEHDGYLNDDSGYAAMRDGNTAEIAEFKSREDVDLAPVMMGVRKTRATLKLDIDNDTTTTTSEEEVEHRSKESLGLFSAPAVSTSTIAAESAFTPTIVVSGETDTSPIDMNDVHYYSDGAVRRTEDAASTTVATFTTTSSTPRTFSTAASEPESTLPPPAITRKQNIRVTIPPQRGPIPSSVTPSEMTPAPFTLPLLFQTYRLGLVSFGPESLPMSYLQDLTLFQNVEELTNLTSISHHYMQFTHRYMHILRQKLFYVDAWLMHDRLGLNTHFDTRKQKRLLAFYDSFIFTLKRKSTGTDHSLVQLQEFSRLVPNSTIYLLLFDFFDKDKVLDIARTLSLIDVRVFDVSIGGEIVSKRRQRNSGIWQSFEIEDPSSFKKHISLQMTPSDTIFAVDASSDDDFSGGSPSPEKRRFNKRSGSGGDAIFQFLRKGKISDLTHKINSILLDFDDRYRLIPTHATDRDLLQEFSPIDVVSQLLQIRNASVFTSTLEQIARNSLLEPTLTDVMYGPLTEYLKLKDRHWVNGLNPSKIFVRLGWNSLNSSVREALVRHFFTMYIFPQLMERCYVFHRESYKHLHTYSAYLYSKGKWKSAAFGNHPFTPPTFQVCPETGSIIATYWIVHQRVTRYFFTRKTIVFPRDLTECRLTVTDQRFSVSRKWTLMRLFVLSVCCCFCCGQVKF</sequence>
<proteinExistence type="predicted"/>
<evidence type="ECO:0000256" key="1">
    <source>
        <dbReference type="SAM" id="MobiDB-lite"/>
    </source>
</evidence>
<feature type="region of interest" description="Disordered" evidence="1">
    <location>
        <begin position="448"/>
        <end position="467"/>
    </location>
</feature>
<dbReference type="AlphaFoldDB" id="A0A7S1KN09"/>
<feature type="compositionally biased region" description="Low complexity" evidence="1">
    <location>
        <begin position="187"/>
        <end position="199"/>
    </location>
</feature>
<organism evidence="2">
    <name type="scientific">Percolomonas cosmopolitus</name>
    <dbReference type="NCBI Taxonomy" id="63605"/>
    <lineage>
        <taxon>Eukaryota</taxon>
        <taxon>Discoba</taxon>
        <taxon>Heterolobosea</taxon>
        <taxon>Tetramitia</taxon>
        <taxon>Eutetramitia</taxon>
        <taxon>Percolomonadidae</taxon>
        <taxon>Percolomonas</taxon>
    </lineage>
</organism>
<accession>A0A7S1KN09</accession>
<gene>
    <name evidence="2" type="ORF">PCOS0759_LOCUS2527</name>
</gene>
<dbReference type="EMBL" id="HBGD01003061">
    <property type="protein sequence ID" value="CAD9079295.1"/>
    <property type="molecule type" value="Transcribed_RNA"/>
</dbReference>
<evidence type="ECO:0000313" key="2">
    <source>
        <dbReference type="EMBL" id="CAD9079295.1"/>
    </source>
</evidence>